<keyword evidence="3" id="KW-1185">Reference proteome</keyword>
<sequence precursor="true">MFKSLILCLLTLVLTGCAVVSKGPPGVPFEKGARWALLPLANHTETPQAGLRAEAILEPLLRRHGVTQLIHAPRAEGDALFEAGDRKSLADARRWAGEQGARYAITGAVDEWRYKVGVDGEPAVGLALQVIDLRSGAVVWSAVGGRSGWSREALSAVAQKLLGELLDGLVVP</sequence>
<feature type="signal peptide" evidence="1">
    <location>
        <begin position="1"/>
        <end position="18"/>
    </location>
</feature>
<dbReference type="EMBL" id="CP001013">
    <property type="protein sequence ID" value="ACB32294.1"/>
    <property type="molecule type" value="Genomic_DNA"/>
</dbReference>
<name>B1Y564_LEPCP</name>
<evidence type="ECO:0000256" key="1">
    <source>
        <dbReference type="SAM" id="SignalP"/>
    </source>
</evidence>
<proteinExistence type="predicted"/>
<gene>
    <name evidence="2" type="ordered locus">Lcho_0018</name>
</gene>
<dbReference type="Gene3D" id="3.40.50.10610">
    <property type="entry name" value="ABC-type transport auxiliary lipoprotein component"/>
    <property type="match status" value="1"/>
</dbReference>
<evidence type="ECO:0000313" key="3">
    <source>
        <dbReference type="Proteomes" id="UP000001693"/>
    </source>
</evidence>
<dbReference type="RefSeq" id="WP_012345056.1">
    <property type="nucleotide sequence ID" value="NC_010524.1"/>
</dbReference>
<organism evidence="2 3">
    <name type="scientific">Leptothrix cholodnii (strain ATCC 51168 / LMG 8142 / SP-6)</name>
    <name type="common">Leptothrix discophora (strain SP-6)</name>
    <dbReference type="NCBI Taxonomy" id="395495"/>
    <lineage>
        <taxon>Bacteria</taxon>
        <taxon>Pseudomonadati</taxon>
        <taxon>Pseudomonadota</taxon>
        <taxon>Betaproteobacteria</taxon>
        <taxon>Burkholderiales</taxon>
        <taxon>Sphaerotilaceae</taxon>
        <taxon>Leptothrix</taxon>
    </lineage>
</organism>
<dbReference type="PROSITE" id="PS51257">
    <property type="entry name" value="PROKAR_LIPOPROTEIN"/>
    <property type="match status" value="1"/>
</dbReference>
<protein>
    <submittedName>
        <fullName evidence="2">Putative lipoprotein</fullName>
    </submittedName>
</protein>
<dbReference type="STRING" id="395495.Lcho_0018"/>
<reference evidence="2 3" key="1">
    <citation type="submission" date="2008-03" db="EMBL/GenBank/DDBJ databases">
        <title>Complete sequence of Leptothrix cholodnii SP-6.</title>
        <authorList>
            <consortium name="US DOE Joint Genome Institute"/>
            <person name="Copeland A."/>
            <person name="Lucas S."/>
            <person name="Lapidus A."/>
            <person name="Glavina del Rio T."/>
            <person name="Dalin E."/>
            <person name="Tice H."/>
            <person name="Bruce D."/>
            <person name="Goodwin L."/>
            <person name="Pitluck S."/>
            <person name="Chertkov O."/>
            <person name="Brettin T."/>
            <person name="Detter J.C."/>
            <person name="Han C."/>
            <person name="Kuske C.R."/>
            <person name="Schmutz J."/>
            <person name="Larimer F."/>
            <person name="Land M."/>
            <person name="Hauser L."/>
            <person name="Kyrpides N."/>
            <person name="Lykidis A."/>
            <person name="Emerson D."/>
            <person name="Richardson P."/>
        </authorList>
    </citation>
    <scope>NUCLEOTIDE SEQUENCE [LARGE SCALE GENOMIC DNA]</scope>
    <source>
        <strain evidence="3">ATCC 51168 / LMG 8142 / SP-6</strain>
    </source>
</reference>
<feature type="chain" id="PRO_5002773029" evidence="1">
    <location>
        <begin position="19"/>
        <end position="172"/>
    </location>
</feature>
<dbReference type="HOGENOM" id="CLU_105029_0_0_4"/>
<dbReference type="AlphaFoldDB" id="B1Y564"/>
<dbReference type="KEGG" id="lch:Lcho_0018"/>
<keyword evidence="2" id="KW-0449">Lipoprotein</keyword>
<dbReference type="eggNOG" id="COG5616">
    <property type="taxonomic scope" value="Bacteria"/>
</dbReference>
<dbReference type="Proteomes" id="UP000001693">
    <property type="component" value="Chromosome"/>
</dbReference>
<dbReference type="OrthoDB" id="9791579at2"/>
<accession>B1Y564</accession>
<keyword evidence="1" id="KW-0732">Signal</keyword>
<evidence type="ECO:0000313" key="2">
    <source>
        <dbReference type="EMBL" id="ACB32294.1"/>
    </source>
</evidence>